<reference evidence="1 2" key="1">
    <citation type="submission" date="2017-07" db="EMBL/GenBank/DDBJ databases">
        <authorList>
            <person name="Talla V."/>
            <person name="Backstrom N."/>
        </authorList>
    </citation>
    <scope>NUCLEOTIDE SEQUENCE [LARGE SCALE GENOMIC DNA]</scope>
</reference>
<name>A0A5E4QMZ0_9NEOP</name>
<evidence type="ECO:0000313" key="2">
    <source>
        <dbReference type="Proteomes" id="UP000324832"/>
    </source>
</evidence>
<proteinExistence type="predicted"/>
<dbReference type="AlphaFoldDB" id="A0A5E4QMZ0"/>
<protein>
    <submittedName>
        <fullName evidence="1">Uncharacterized protein</fullName>
    </submittedName>
</protein>
<accession>A0A5E4QMZ0</accession>
<dbReference type="EMBL" id="FZQP02004234">
    <property type="protein sequence ID" value="VVC99619.1"/>
    <property type="molecule type" value="Genomic_DNA"/>
</dbReference>
<sequence>MPRKTKLARSRAKKAHKMNEVLKLRKIHTVEECGVAHENTTNKISDAPMSDDNAEYEVIIKSEVDSDDEGHREPTSQLPQVTQYSTSALNVQPSTSTMNNTAMTEGNTKSGVIIKREPDFDSEYSGNIDIVHTDVRINSLQEQSKCNLSGLYEDSKTLIWAKKLARMTPQQRLLAEKAIDQVLNEAELGNLREGSVRIN</sequence>
<organism evidence="1 2">
    <name type="scientific">Leptidea sinapis</name>
    <dbReference type="NCBI Taxonomy" id="189913"/>
    <lineage>
        <taxon>Eukaryota</taxon>
        <taxon>Metazoa</taxon>
        <taxon>Ecdysozoa</taxon>
        <taxon>Arthropoda</taxon>
        <taxon>Hexapoda</taxon>
        <taxon>Insecta</taxon>
        <taxon>Pterygota</taxon>
        <taxon>Neoptera</taxon>
        <taxon>Endopterygota</taxon>
        <taxon>Lepidoptera</taxon>
        <taxon>Glossata</taxon>
        <taxon>Ditrysia</taxon>
        <taxon>Papilionoidea</taxon>
        <taxon>Pieridae</taxon>
        <taxon>Dismorphiinae</taxon>
        <taxon>Leptidea</taxon>
    </lineage>
</organism>
<dbReference type="Proteomes" id="UP000324832">
    <property type="component" value="Unassembled WGS sequence"/>
</dbReference>
<evidence type="ECO:0000313" key="1">
    <source>
        <dbReference type="EMBL" id="VVC99619.1"/>
    </source>
</evidence>
<gene>
    <name evidence="1" type="ORF">LSINAPIS_LOCUS10457</name>
</gene>
<keyword evidence="2" id="KW-1185">Reference proteome</keyword>